<dbReference type="EMBL" id="CADCUD010000021">
    <property type="protein sequence ID" value="CAA9312972.1"/>
    <property type="molecule type" value="Genomic_DNA"/>
</dbReference>
<accession>A0A6J4KTF4</accession>
<evidence type="ECO:0000313" key="1">
    <source>
        <dbReference type="EMBL" id="CAA9312972.1"/>
    </source>
</evidence>
<gene>
    <name evidence="1" type="ORF">AVDCRST_MAG46-274</name>
</gene>
<dbReference type="AlphaFoldDB" id="A0A6J4KTF4"/>
<sequence>MPHPITTVTALIATPWHSSRPILMVFGLSGASFGSLHSAAGGRQHGH</sequence>
<proteinExistence type="predicted"/>
<organism evidence="1">
    <name type="scientific">uncultured Nocardioidaceae bacterium</name>
    <dbReference type="NCBI Taxonomy" id="253824"/>
    <lineage>
        <taxon>Bacteria</taxon>
        <taxon>Bacillati</taxon>
        <taxon>Actinomycetota</taxon>
        <taxon>Actinomycetes</taxon>
        <taxon>Propionibacteriales</taxon>
        <taxon>Nocardioidaceae</taxon>
        <taxon>environmental samples</taxon>
    </lineage>
</organism>
<reference evidence="1" key="1">
    <citation type="submission" date="2020-02" db="EMBL/GenBank/DDBJ databases">
        <authorList>
            <person name="Meier V. D."/>
        </authorList>
    </citation>
    <scope>NUCLEOTIDE SEQUENCE</scope>
    <source>
        <strain evidence="1">AVDCRST_MAG46</strain>
    </source>
</reference>
<name>A0A6J4KTF4_9ACTN</name>
<protein>
    <submittedName>
        <fullName evidence="1">Uncharacterized protein</fullName>
    </submittedName>
</protein>